<dbReference type="AlphaFoldDB" id="F4RPG0"/>
<protein>
    <submittedName>
        <fullName evidence="1">Uncharacterized protein</fullName>
    </submittedName>
</protein>
<dbReference type="EMBL" id="GL883112">
    <property type="protein sequence ID" value="EGG05522.1"/>
    <property type="molecule type" value="Genomic_DNA"/>
</dbReference>
<name>F4RPG0_MELLP</name>
<dbReference type="RefSeq" id="XP_007411011.1">
    <property type="nucleotide sequence ID" value="XM_007410949.1"/>
</dbReference>
<evidence type="ECO:0000313" key="1">
    <source>
        <dbReference type="EMBL" id="EGG05522.1"/>
    </source>
</evidence>
<organism evidence="2">
    <name type="scientific">Melampsora larici-populina (strain 98AG31 / pathotype 3-4-7)</name>
    <name type="common">Poplar leaf rust fungus</name>
    <dbReference type="NCBI Taxonomy" id="747676"/>
    <lineage>
        <taxon>Eukaryota</taxon>
        <taxon>Fungi</taxon>
        <taxon>Dikarya</taxon>
        <taxon>Basidiomycota</taxon>
        <taxon>Pucciniomycotina</taxon>
        <taxon>Pucciniomycetes</taxon>
        <taxon>Pucciniales</taxon>
        <taxon>Melampsoraceae</taxon>
        <taxon>Melampsora</taxon>
    </lineage>
</organism>
<gene>
    <name evidence="1" type="ORF">MELLADRAFT_107338</name>
</gene>
<dbReference type="HOGENOM" id="CLU_1917513_0_0_1"/>
<dbReference type="InParanoid" id="F4RPG0"/>
<reference evidence="2" key="1">
    <citation type="journal article" date="2011" name="Proc. Natl. Acad. Sci. U.S.A.">
        <title>Obligate biotrophy features unraveled by the genomic analysis of rust fungi.</title>
        <authorList>
            <person name="Duplessis S."/>
            <person name="Cuomo C.A."/>
            <person name="Lin Y.-C."/>
            <person name="Aerts A."/>
            <person name="Tisserant E."/>
            <person name="Veneault-Fourrey C."/>
            <person name="Joly D.L."/>
            <person name="Hacquard S."/>
            <person name="Amselem J."/>
            <person name="Cantarel B.L."/>
            <person name="Chiu R."/>
            <person name="Coutinho P.M."/>
            <person name="Feau N."/>
            <person name="Field M."/>
            <person name="Frey P."/>
            <person name="Gelhaye E."/>
            <person name="Goldberg J."/>
            <person name="Grabherr M.G."/>
            <person name="Kodira C.D."/>
            <person name="Kohler A."/>
            <person name="Kuees U."/>
            <person name="Lindquist E.A."/>
            <person name="Lucas S.M."/>
            <person name="Mago R."/>
            <person name="Mauceli E."/>
            <person name="Morin E."/>
            <person name="Murat C."/>
            <person name="Pangilinan J.L."/>
            <person name="Park R."/>
            <person name="Pearson M."/>
            <person name="Quesneville H."/>
            <person name="Rouhier N."/>
            <person name="Sakthikumar S."/>
            <person name="Salamov A.A."/>
            <person name="Schmutz J."/>
            <person name="Selles B."/>
            <person name="Shapiro H."/>
            <person name="Tanguay P."/>
            <person name="Tuskan G.A."/>
            <person name="Henrissat B."/>
            <person name="Van de Peer Y."/>
            <person name="Rouze P."/>
            <person name="Ellis J.G."/>
            <person name="Dodds P.N."/>
            <person name="Schein J.E."/>
            <person name="Zhong S."/>
            <person name="Hamelin R.C."/>
            <person name="Grigoriev I.V."/>
            <person name="Szabo L.J."/>
            <person name="Martin F."/>
        </authorList>
    </citation>
    <scope>NUCLEOTIDE SEQUENCE [LARGE SCALE GENOMIC DNA]</scope>
    <source>
        <strain evidence="2">98AG31 / pathotype 3-4-7</strain>
    </source>
</reference>
<dbReference type="KEGG" id="mlr:MELLADRAFT_107338"/>
<evidence type="ECO:0000313" key="2">
    <source>
        <dbReference type="Proteomes" id="UP000001072"/>
    </source>
</evidence>
<sequence>MKTCKRTLFLKSVNKGNTMGVPSSIRLSRKRRAHEELPNDNPCTSVFTRTGTGVLGTTAGATTNYRETSAMCGNTTSFSGTSWLDSHGRFLRYPILDRHLDNLHHLVCTFDAFLVPADFENVVIGSSSFQASLQGLACLLSCRSIFGR</sequence>
<proteinExistence type="predicted"/>
<accession>F4RPG0</accession>
<keyword evidence="2" id="KW-1185">Reference proteome</keyword>
<dbReference type="GeneID" id="18923144"/>
<dbReference type="Proteomes" id="UP000001072">
    <property type="component" value="Unassembled WGS sequence"/>
</dbReference>
<dbReference type="VEuPathDB" id="FungiDB:MELLADRAFT_107338"/>